<dbReference type="EMBL" id="BTSY01000005">
    <property type="protein sequence ID" value="GMT27029.1"/>
    <property type="molecule type" value="Genomic_DNA"/>
</dbReference>
<name>A0AAV5W8I0_9BILA</name>
<protein>
    <recommendedName>
        <fullName evidence="5">Secreted protein</fullName>
    </recommendedName>
</protein>
<feature type="compositionally biased region" description="Basic and acidic residues" evidence="1">
    <location>
        <begin position="129"/>
        <end position="182"/>
    </location>
</feature>
<proteinExistence type="predicted"/>
<feature type="compositionally biased region" description="Polar residues" evidence="1">
    <location>
        <begin position="183"/>
        <end position="192"/>
    </location>
</feature>
<keyword evidence="2" id="KW-0732">Signal</keyword>
<evidence type="ECO:0000256" key="2">
    <source>
        <dbReference type="SAM" id="SignalP"/>
    </source>
</evidence>
<organism evidence="3 4">
    <name type="scientific">Pristionchus fissidentatus</name>
    <dbReference type="NCBI Taxonomy" id="1538716"/>
    <lineage>
        <taxon>Eukaryota</taxon>
        <taxon>Metazoa</taxon>
        <taxon>Ecdysozoa</taxon>
        <taxon>Nematoda</taxon>
        <taxon>Chromadorea</taxon>
        <taxon>Rhabditida</taxon>
        <taxon>Rhabditina</taxon>
        <taxon>Diplogasteromorpha</taxon>
        <taxon>Diplogasteroidea</taxon>
        <taxon>Neodiplogasteridae</taxon>
        <taxon>Pristionchus</taxon>
    </lineage>
</organism>
<feature type="compositionally biased region" description="Polar residues" evidence="1">
    <location>
        <begin position="81"/>
        <end position="101"/>
    </location>
</feature>
<evidence type="ECO:0000256" key="1">
    <source>
        <dbReference type="SAM" id="MobiDB-lite"/>
    </source>
</evidence>
<feature type="signal peptide" evidence="2">
    <location>
        <begin position="1"/>
        <end position="19"/>
    </location>
</feature>
<evidence type="ECO:0008006" key="5">
    <source>
        <dbReference type="Google" id="ProtNLM"/>
    </source>
</evidence>
<gene>
    <name evidence="3" type="ORF">PFISCL1PPCAC_18326</name>
</gene>
<dbReference type="AlphaFoldDB" id="A0AAV5W8I0"/>
<feature type="non-terminal residue" evidence="3">
    <location>
        <position position="1"/>
    </location>
</feature>
<feature type="chain" id="PRO_5043596393" description="Secreted protein" evidence="2">
    <location>
        <begin position="20"/>
        <end position="199"/>
    </location>
</feature>
<reference evidence="3" key="1">
    <citation type="submission" date="2023-10" db="EMBL/GenBank/DDBJ databases">
        <title>Genome assembly of Pristionchus species.</title>
        <authorList>
            <person name="Yoshida K."/>
            <person name="Sommer R.J."/>
        </authorList>
    </citation>
    <scope>NUCLEOTIDE SEQUENCE</scope>
    <source>
        <strain evidence="3">RS5133</strain>
    </source>
</reference>
<dbReference type="Proteomes" id="UP001432322">
    <property type="component" value="Unassembled WGS sequence"/>
</dbReference>
<comment type="caution">
    <text evidence="3">The sequence shown here is derived from an EMBL/GenBank/DDBJ whole genome shotgun (WGS) entry which is preliminary data.</text>
</comment>
<feature type="region of interest" description="Disordered" evidence="1">
    <location>
        <begin position="29"/>
        <end position="199"/>
    </location>
</feature>
<evidence type="ECO:0000313" key="3">
    <source>
        <dbReference type="EMBL" id="GMT27029.1"/>
    </source>
</evidence>
<keyword evidence="4" id="KW-1185">Reference proteome</keyword>
<evidence type="ECO:0000313" key="4">
    <source>
        <dbReference type="Proteomes" id="UP001432322"/>
    </source>
</evidence>
<accession>A0AAV5W8I0</accession>
<feature type="compositionally biased region" description="Polar residues" evidence="1">
    <location>
        <begin position="29"/>
        <end position="51"/>
    </location>
</feature>
<sequence length="199" mass="21355">RRMLLLLIYLLVFLAPTTTLLVQCKGNKKNANGQTARSGASPSGAQKQSAQDDGARTAIDLTSKRGGLGVPSPSDPGNAGRNKSTRISIHGTIHNSDTTAEQVEGDARAPSVETPDHINMDKAAPGKVQVDRTIEKIEKTVEKVEPTQEVSKEQKEISKEQKAKMDATQSARDKSKSEENRVDPTQNTTSVNKPVDAAV</sequence>